<feature type="disulfide bond" evidence="8">
    <location>
        <begin position="2103"/>
        <end position="2120"/>
    </location>
</feature>
<dbReference type="PROSITE" id="PS00010">
    <property type="entry name" value="ASX_HYDROXYL"/>
    <property type="match status" value="22"/>
</dbReference>
<feature type="domain" description="EGF-like" evidence="9">
    <location>
        <begin position="603"/>
        <end position="649"/>
    </location>
</feature>
<dbReference type="Gene3D" id="2.10.25.10">
    <property type="entry name" value="Laminin"/>
    <property type="match status" value="30"/>
</dbReference>
<feature type="domain" description="EGF-like" evidence="9">
    <location>
        <begin position="2049"/>
        <end position="2092"/>
    </location>
</feature>
<sequence length="2856" mass="314015">MLNAIESRKLRQVIWEKDQCFDKHARVSTQKVCAVGASAKNLQSNRNAYVGISCECDGQYGVGDGFRCKIPCDRQHHAQKIKECGSKNEECRIEPQSGQPICECATGFQSNITSDGKTICLPEDLCRSCKFACHKASKCMPPTKGNDYGYTCDRCDPRKGYMGNGFICQDIDECADEELNECDRPNAVCVNKRPVDDDGLKYVCECKPGWRADPHGGYQWRKCKGKPNAECIDIDECKLQKPCGENANCINTEGSFMCKCKPGFVASTTTNRCKRIYKCACKHGFQPTPGDANRCVDIRNCVDATLNDCDKTPGFATCTDTPGSYTCTCNKGFIGDGKNCTPSNPCMRHNPCAHLGGTECFDDNGIAKCRCKQGFVRPLDDSNNLDKPCFDETTAPVNNCSLCDNATSFCQRIDQNRPFYACRCAQGYKMNAAGKCINVNECDGTSKGCNLPHQICVNTIGSYQCDCEKGYQKLNGLQACVNVNECEQGTANCPPNSRCEDTDPGYTCTLISTSVQMVSARTQLQLVILLMVSAKILSAVIYAHASMDSCCIATEKHATMLTSVKLVKIIVIAKFKCASIRLAASNAIANMVSYQKATPVKANRNECEDGSNKCLENSKCINTFSSYRCECNAGFIPVPTTHPLRPKCERENVCVTYASICSPGKCISIEPEPYFKCTCPPPLIAINSTKCVYPTYCNAEYACPAQASCVNGECACDSGYRWIESDVFPPSVDSLKNRSACKEIDPCAEGQLCQNPLKCKHTGPGLYDCICSDGYEKVPTDQGTCIDIDECNLETDAASCPANSICENLKGSYKCECFVGFTQQIGRFVFEKYFPEIEALNIFDFKLSLQANCIVISSLIDPECVDIDECSAGIDDCSTKNATCINTIGSYECVCAEGYRYEPPDYKICNDIDECHEGTAECDDHAMCTNTMGSYQCDCKDGYFGDGTVCIDIDECNPANRKDSCNATTQLCENLPGSYRCTCKKGYTPVYEGCKDIDECLSPLNNDCAKRGGSISMRCVNEEGGYRCVCPPGYFENDNGFCEDINECKAVPSPCPTTSADLCVNTPGSFKCTCRCGFKKPRNCSESDKCPCMDINECKQGIIMSNGTLRAACAKAAKCFNTLGGYKCICARGYDGDPYIGVSDVCVAANPCDKATQICEQHDKKAMCKCKPGFLAVDKHTCVRNPCGVNKGGCGHNAKCRAKREGTHFVAECLCESGYRLDEAKNCLPINYCGCKAKGKICTSCKSEKYCTAEHMLCMNTDKFFNCTCDLGYKLTTSQKACININECEEGIGANPNNTACDTTAKCVDTDGGYFCDCPRGQIADLNNKCKIDTPKCSRENNCIGDVNAYCAQVDETHRYCRCKAGYEGDALPGGAPCKPRDYCKEINELINGDPCGPNEICVNGDKSYVCECKIGFEKPNPGEECKDVNECEFGSSVCRETYQCKNTVGSYECVCPSGYRVNDTSKLCEDIDECNEPSHMCNVPEEHCVNLAGSYRCECNRPAYVESGEFCVDNDECTTNEYDCPQFSNCVNMIGGYNCTCNRGFRAGALLNGRVSLCEDIDECKEVKNACPSLSKCHNRLGTWECICEPPALQHGTQDCFVNSTCPECNKHAHCLKSEKPDGTVYNCTCDAGYTGDGVNSCNPINECELGIAKCNVHAECIDLTPLYECRCKAPYYTGDGANQCNRVDLCLYYNDCPNNARCVPLDEKSAPDMVTCKCPKGFVFNNHINECAANNGTGPCTRMPTGAQCINTQGSFLCICPSGYEMNTSGTDCNDIDECHTMASDMCTQTGGICQNVPGSYRCICPEGLRQSIDGTRCIDVDECEEGSDDCDELTTTCFNFYSGFMCLCKQGYGYFAQKMNVCIDINECESGTDNCTTVSETCYNTDGGFDCTCSKGYYEDEWGNCVPKNICDESMQCGTNALCVMRPNERNPNEIEPTCVCKDGYFGNDPKALCEPVYECYTDDQCYTNAHCAKITNKDDVDVHRCICDEGYRKRGSYCEQIDECHEQPNICGKNAICVDLEPHYECFCQPGAINVAQEGEKIRCEPITCKTAVNPCHRDAKCRDIDGGYVCECPPGFVGAGTPNLGCEPVDYCKTHPICSEYATCINGNGTANITCVCNVGFTGDGFTCTDVNECSSNVNMCDENATCINSQGSYTCKCNPGFEGNGLPETCKDIDECASPILNKCDSFTTKCRNIEGSFECVCQPGFEHAGNNSHACADINECAVNRSICEQHHCSNLRGDYRCDCNTGYQNGPDQHTCIDIDECVQNSPCLSNAFCSNTPGSFSCSCPYLYEGDGFTYCNPIDQCKNSTLNMCDPATSLCVMIEGRAAFKCVCKQGFKHSVSLIGLYRSCEDIDECEEGIAKFNAMTEECINIIGSYEIRCKKGYVRDDLGRCVDVDECAQDEAYIETIERFTASVNSGTMLRPSDWKDWMVKPKNSSSAYGICYEKASRDNDWWWFTSASSALPFCRNTLYNERGAFGGHERTAVMKGFECDCVPGQTRRRRGTSLRIILTCEDVDLCVYLNCSSSGEGWICDRTKRKCVCDSSSGYTMRFDANGIPFCTKVECTSMDTTGPYTVTNPMYRSLIHCDLQTNRWIQPSGYIFVRELETNAVIGLQDINECQDENYCCNRTAANCASGDRSCLVQCFNFDGGASCYCDVNNPNVEIDPNTCQCKPKCSLNSAWYLKCDVDNLSCDYGKWQKLLDAPTAPTSTVCSRLSDVNGVYLSFPSIFALITELCRTNLYCAMPPEEIDDIRMLPAFNYEGRCIVDKMQLPQIKCPFGDEPIAMDGLAGPYAFCPYKINMNRWPGADPSYQKREGRPMRLTCLGEDVQLSETTQFFQYDSNSYGIENL</sequence>
<protein>
    <submittedName>
        <fullName evidence="12">EGF-like domain protein</fullName>
    </submittedName>
</protein>
<dbReference type="GO" id="GO:0005509">
    <property type="term" value="F:calcium ion binding"/>
    <property type="evidence" value="ECO:0007669"/>
    <property type="project" value="InterPro"/>
</dbReference>
<feature type="domain" description="EGF-like" evidence="9">
    <location>
        <begin position="1777"/>
        <end position="1821"/>
    </location>
</feature>
<feature type="domain" description="EGF-like" evidence="9">
    <location>
        <begin position="2093"/>
        <end position="2132"/>
    </location>
</feature>
<keyword evidence="7" id="KW-0325">Glycoprotein</keyword>
<dbReference type="FunFam" id="2.10.25.10:FF:000014">
    <property type="entry name" value="Latent-transforming growth factor beta-binding protein 3"/>
    <property type="match status" value="1"/>
</dbReference>
<reference evidence="12" key="1">
    <citation type="submission" date="2016-06" db="UniProtKB">
        <authorList>
            <consortium name="WormBaseParasite"/>
        </authorList>
    </citation>
    <scope>IDENTIFICATION</scope>
</reference>
<keyword evidence="2" id="KW-0964">Secreted</keyword>
<dbReference type="SUPFAM" id="SSF57184">
    <property type="entry name" value="Growth factor receptor domain"/>
    <property type="match status" value="8"/>
</dbReference>
<evidence type="ECO:0000256" key="4">
    <source>
        <dbReference type="ARBA" id="ARBA00022729"/>
    </source>
</evidence>
<feature type="domain" description="EGF-like" evidence="9">
    <location>
        <begin position="1688"/>
        <end position="1727"/>
    </location>
</feature>
<feature type="domain" description="EGF-like" evidence="9">
    <location>
        <begin position="866"/>
        <end position="905"/>
    </location>
</feature>
<dbReference type="PANTHER" id="PTHR24039">
    <property type="entry name" value="FIBRILLIN-RELATED"/>
    <property type="match status" value="1"/>
</dbReference>
<dbReference type="InterPro" id="IPR000152">
    <property type="entry name" value="EGF-type_Asp/Asn_hydroxyl_site"/>
</dbReference>
<evidence type="ECO:0000256" key="5">
    <source>
        <dbReference type="ARBA" id="ARBA00022737"/>
    </source>
</evidence>
<feature type="domain" description="EGF-like" evidence="9">
    <location>
        <begin position="2266"/>
        <end position="2306"/>
    </location>
</feature>
<feature type="domain" description="EGF-like" evidence="9">
    <location>
        <begin position="743"/>
        <end position="781"/>
    </location>
</feature>
<dbReference type="Gene3D" id="2.90.20.10">
    <property type="entry name" value="Plasmodium vivax P25 domain"/>
    <property type="match status" value="2"/>
</dbReference>
<feature type="domain" description="EGF-like" evidence="9">
    <location>
        <begin position="1514"/>
        <end position="1560"/>
    </location>
</feature>
<dbReference type="InterPro" id="IPR024731">
    <property type="entry name" value="NELL2-like_EGF"/>
</dbReference>
<reference evidence="10 11" key="2">
    <citation type="submission" date="2018-11" db="EMBL/GenBank/DDBJ databases">
        <authorList>
            <consortium name="Pathogen Informatics"/>
        </authorList>
    </citation>
    <scope>NUCLEOTIDE SEQUENCE [LARGE SCALE GENOMIC DNA]</scope>
</reference>
<dbReference type="SMART" id="SM00181">
    <property type="entry name" value="EGF"/>
    <property type="match status" value="44"/>
</dbReference>
<feature type="domain" description="EGF-like" evidence="9">
    <location>
        <begin position="952"/>
        <end position="995"/>
    </location>
</feature>
<evidence type="ECO:0000256" key="6">
    <source>
        <dbReference type="ARBA" id="ARBA00023157"/>
    </source>
</evidence>
<dbReference type="GO" id="GO:0005576">
    <property type="term" value="C:extracellular region"/>
    <property type="evidence" value="ECO:0007669"/>
    <property type="project" value="UniProtKB-SubCell"/>
</dbReference>
<dbReference type="CDD" id="cd00054">
    <property type="entry name" value="EGF_CA"/>
    <property type="match status" value="9"/>
</dbReference>
<accession>A0A183UH57</accession>
<dbReference type="InterPro" id="IPR001881">
    <property type="entry name" value="EGF-like_Ca-bd_dom"/>
</dbReference>
<evidence type="ECO:0000256" key="3">
    <source>
        <dbReference type="ARBA" id="ARBA00022536"/>
    </source>
</evidence>
<evidence type="ECO:0000313" key="12">
    <source>
        <dbReference type="WBParaSite" id="TCNE_0000782701-mRNA-1"/>
    </source>
</evidence>
<evidence type="ECO:0000256" key="7">
    <source>
        <dbReference type="ARBA" id="ARBA00023180"/>
    </source>
</evidence>
<dbReference type="SMART" id="SM00179">
    <property type="entry name" value="EGF_CA"/>
    <property type="match status" value="35"/>
</dbReference>
<feature type="domain" description="EGF-like" evidence="9">
    <location>
        <begin position="2135"/>
        <end position="2177"/>
    </location>
</feature>
<feature type="domain" description="EGF-like" evidence="9">
    <location>
        <begin position="1428"/>
        <end position="1470"/>
    </location>
</feature>
<dbReference type="InterPro" id="IPR000742">
    <property type="entry name" value="EGF"/>
</dbReference>
<dbReference type="InterPro" id="IPR049883">
    <property type="entry name" value="NOTCH1_EGF-like"/>
</dbReference>
<feature type="domain" description="EGF-like" evidence="9">
    <location>
        <begin position="1910"/>
        <end position="1958"/>
    </location>
</feature>
<comment type="subcellular location">
    <subcellularLocation>
        <location evidence="1">Secreted</location>
    </subcellularLocation>
</comment>
<keyword evidence="4" id="KW-0732">Signal</keyword>
<feature type="domain" description="EGF-like" evidence="9">
    <location>
        <begin position="787"/>
        <end position="827"/>
    </location>
</feature>
<keyword evidence="3 8" id="KW-0245">EGF-like domain</keyword>
<name>A0A183UH57_TOXCA</name>
<evidence type="ECO:0000256" key="8">
    <source>
        <dbReference type="PROSITE-ProRule" id="PRU00076"/>
    </source>
</evidence>
<dbReference type="SUPFAM" id="SSF57196">
    <property type="entry name" value="EGF/Laminin"/>
    <property type="match status" value="8"/>
</dbReference>
<feature type="domain" description="EGF-like" evidence="9">
    <location>
        <begin position="2004"/>
        <end position="2042"/>
    </location>
</feature>
<feature type="domain" description="EGF-like" evidence="9">
    <location>
        <begin position="1645"/>
        <end position="1687"/>
    </location>
</feature>
<proteinExistence type="predicted"/>
<dbReference type="PROSITE" id="PS01186">
    <property type="entry name" value="EGF_2"/>
    <property type="match status" value="14"/>
</dbReference>
<evidence type="ECO:0000256" key="2">
    <source>
        <dbReference type="ARBA" id="ARBA00022525"/>
    </source>
</evidence>
<evidence type="ECO:0000259" key="9">
    <source>
        <dbReference type="PROSITE" id="PS50026"/>
    </source>
</evidence>
<dbReference type="FunFam" id="2.10.25.10:FF:000038">
    <property type="entry name" value="Fibrillin 2"/>
    <property type="match status" value="6"/>
</dbReference>
<keyword evidence="6 8" id="KW-1015">Disulfide bond</keyword>
<keyword evidence="11" id="KW-1185">Reference proteome</keyword>
<dbReference type="Pfam" id="PF07645">
    <property type="entry name" value="EGF_CA"/>
    <property type="match status" value="27"/>
</dbReference>
<dbReference type="PROSITE" id="PS50026">
    <property type="entry name" value="EGF_3"/>
    <property type="match status" value="22"/>
</dbReference>
<dbReference type="PROSITE" id="PS01187">
    <property type="entry name" value="EGF_CA"/>
    <property type="match status" value="11"/>
</dbReference>
<feature type="domain" description="EGF-like" evidence="9">
    <location>
        <begin position="911"/>
        <end position="951"/>
    </location>
</feature>
<dbReference type="WBParaSite" id="TCNE_0000782701-mRNA-1">
    <property type="protein sequence ID" value="TCNE_0000782701-mRNA-1"/>
    <property type="gene ID" value="TCNE_0000782701"/>
</dbReference>
<comment type="caution">
    <text evidence="8">Lacks conserved residue(s) required for the propagation of feature annotation.</text>
</comment>
<dbReference type="InterPro" id="IPR018097">
    <property type="entry name" value="EGF_Ca-bd_CS"/>
</dbReference>
<dbReference type="Pfam" id="PF12947">
    <property type="entry name" value="EGF_3"/>
    <property type="match status" value="3"/>
</dbReference>
<keyword evidence="5" id="KW-0677">Repeat</keyword>
<feature type="domain" description="EGF-like" evidence="9">
    <location>
        <begin position="438"/>
        <end position="477"/>
    </location>
</feature>
<dbReference type="Proteomes" id="UP000050794">
    <property type="component" value="Unassembled WGS sequence"/>
</dbReference>
<organism evidence="11 12">
    <name type="scientific">Toxocara canis</name>
    <name type="common">Canine roundworm</name>
    <dbReference type="NCBI Taxonomy" id="6265"/>
    <lineage>
        <taxon>Eukaryota</taxon>
        <taxon>Metazoa</taxon>
        <taxon>Ecdysozoa</taxon>
        <taxon>Nematoda</taxon>
        <taxon>Chromadorea</taxon>
        <taxon>Rhabditida</taxon>
        <taxon>Spirurina</taxon>
        <taxon>Ascaridomorpha</taxon>
        <taxon>Ascaridoidea</taxon>
        <taxon>Toxocaridae</taxon>
        <taxon>Toxocara</taxon>
    </lineage>
</organism>
<evidence type="ECO:0000313" key="10">
    <source>
        <dbReference type="EMBL" id="VDM39148.1"/>
    </source>
</evidence>
<dbReference type="EMBL" id="UYWY01019765">
    <property type="protein sequence ID" value="VDM39148.1"/>
    <property type="molecule type" value="Genomic_DNA"/>
</dbReference>
<evidence type="ECO:0000313" key="11">
    <source>
        <dbReference type="Proteomes" id="UP000050794"/>
    </source>
</evidence>
<feature type="domain" description="EGF-like" evidence="9">
    <location>
        <begin position="233"/>
        <end position="270"/>
    </location>
</feature>
<feature type="domain" description="EGF-like" evidence="9">
    <location>
        <begin position="1729"/>
        <end position="1772"/>
    </location>
</feature>
<dbReference type="FunFam" id="2.10.25.10:FF:000005">
    <property type="entry name" value="Fibrillin 2"/>
    <property type="match status" value="3"/>
</dbReference>
<feature type="domain" description="EGF-like" evidence="9">
    <location>
        <begin position="297"/>
        <end position="341"/>
    </location>
</feature>
<feature type="domain" description="EGF-like" evidence="9">
    <location>
        <begin position="996"/>
        <end position="1043"/>
    </location>
</feature>
<dbReference type="InterPro" id="IPR009030">
    <property type="entry name" value="Growth_fac_rcpt_cys_sf"/>
</dbReference>
<evidence type="ECO:0000256" key="1">
    <source>
        <dbReference type="ARBA" id="ARBA00004613"/>
    </source>
</evidence>
<gene>
    <name evidence="10" type="ORF">TCNE_LOCUS7827</name>
</gene>